<dbReference type="AlphaFoldDB" id="A0AAQ4EX44"/>
<evidence type="ECO:0000256" key="3">
    <source>
        <dbReference type="ARBA" id="ARBA00023242"/>
    </source>
</evidence>
<reference evidence="5 6" key="1">
    <citation type="journal article" date="2023" name="Arcadia Sci">
        <title>De novo assembly of a long-read Amblyomma americanum tick genome.</title>
        <authorList>
            <person name="Chou S."/>
            <person name="Poskanzer K.E."/>
            <person name="Rollins M."/>
            <person name="Thuy-Boun P.S."/>
        </authorList>
    </citation>
    <scope>NUCLEOTIDE SEQUENCE [LARGE SCALE GENOMIC DNA]</scope>
    <source>
        <strain evidence="5">F_SG_1</strain>
        <tissue evidence="5">Salivary glands</tissue>
    </source>
</reference>
<organism evidence="5 6">
    <name type="scientific">Amblyomma americanum</name>
    <name type="common">Lone star tick</name>
    <dbReference type="NCBI Taxonomy" id="6943"/>
    <lineage>
        <taxon>Eukaryota</taxon>
        <taxon>Metazoa</taxon>
        <taxon>Ecdysozoa</taxon>
        <taxon>Arthropoda</taxon>
        <taxon>Chelicerata</taxon>
        <taxon>Arachnida</taxon>
        <taxon>Acari</taxon>
        <taxon>Parasitiformes</taxon>
        <taxon>Ixodida</taxon>
        <taxon>Ixodoidea</taxon>
        <taxon>Ixodidae</taxon>
        <taxon>Amblyomminae</taxon>
        <taxon>Amblyomma</taxon>
    </lineage>
</organism>
<feature type="region of interest" description="Disordered" evidence="4">
    <location>
        <begin position="702"/>
        <end position="722"/>
    </location>
</feature>
<proteinExistence type="inferred from homology"/>
<accession>A0AAQ4EX44</accession>
<dbReference type="GO" id="GO:0034472">
    <property type="term" value="P:snRNA 3'-end processing"/>
    <property type="evidence" value="ECO:0007669"/>
    <property type="project" value="TreeGrafter"/>
</dbReference>
<dbReference type="PANTHER" id="PTHR28608:SF1">
    <property type="entry name" value="INTEGRATOR COMPLEX SUBUNIT 2"/>
    <property type="match status" value="1"/>
</dbReference>
<dbReference type="Pfam" id="PF14750">
    <property type="entry name" value="INTS2"/>
    <property type="match status" value="1"/>
</dbReference>
<feature type="region of interest" description="Disordered" evidence="4">
    <location>
        <begin position="1"/>
        <end position="24"/>
    </location>
</feature>
<dbReference type="GO" id="GO:0032039">
    <property type="term" value="C:integrator complex"/>
    <property type="evidence" value="ECO:0007669"/>
    <property type="project" value="InterPro"/>
</dbReference>
<dbReference type="PANTHER" id="PTHR28608">
    <property type="entry name" value="INTEGRATOR COMPLEX SUBUNIT 2"/>
    <property type="match status" value="1"/>
</dbReference>
<name>A0AAQ4EX44_AMBAM</name>
<keyword evidence="6" id="KW-1185">Reference proteome</keyword>
<feature type="compositionally biased region" description="Basic and acidic residues" evidence="4">
    <location>
        <begin position="11"/>
        <end position="24"/>
    </location>
</feature>
<dbReference type="EMBL" id="JARKHS020010139">
    <property type="protein sequence ID" value="KAK8779128.1"/>
    <property type="molecule type" value="Genomic_DNA"/>
</dbReference>
<comment type="caution">
    <text evidence="5">The sequence shown here is derived from an EMBL/GenBank/DDBJ whole genome shotgun (WGS) entry which is preliminary data.</text>
</comment>
<dbReference type="InterPro" id="IPR026236">
    <property type="entry name" value="Int2_metazoa"/>
</dbReference>
<sequence>MPETPGVSRSQSDRHQSIATSDAEKSCPDVRVRFVLVQPLTMTKETYGTSLKAPVSSRAYDAIQNVDVDSLATLPEWELRPLLPCLVRMALCSPLDQRKEWAQKKKTVLKILSGIELVNSLVALLSIDFHALELDVKKEQQLRLKLGGHSGDSILISSLQNSLALEFERSDAARKLRLVLSELLAFIAQPGPPGSSRSPELVTSGAYTLVSHKGQATGGDYWIGSRLTVPTVILVKENRSELGTKTSDLFDNDVYLDEVADVMCIAHAELPGILHIQDIAETLIHLRNGPDLLCRLIANAPDSFSEVCLALISNGDKQDEDTIGGCVRMQALHLLCSMNPPQALVVRAKAVELCRMPGLCVLLTLDHCHSTEQQNDESNSAGDLVAFVSGLLLGSDDKVRTWFAQYVRSCQKKGESGKGSTLQALRKELLSRLQGLLLSSLEQHDLPDCRVVQANALLRLFCALRGIAALKFTEDEIVVLMQLLTSHPPPSAAGIRFVSLGLCMLLACPSLVSSQEHERQATQWIRWLMKEESYFGRTSGVSASFGEMLLLIAIHFHSNQLTPIADLVCSTLGMKIPIRPNSLSKMKTIFTQELFTDQVVTAHAVKVAVTPNLNANTAGFLPVHCIYQLLKSRAFTKHKVRIKDWVFKQICASTAPLHPILPALVEVYVNSVIVPSCKSSSQETTNEPLSEEEVASMFGTSLQDGTAPCDSSRPGSSSKEDASDMTVPQLLLLYYLLLYEDTRLNNMKAIVSSGRKVKRYGADLLSQLPIRYLVMRAQREERYAGLFPPLLRLLASHHPHLCMVDDWLHGEGAAAVTALPHRRFGPRLGPRAPCTVPSLGQAFTRLHKCPIDLMSQLDRLNTLPLPQLWPYAQPLVSNLSLLLEEGSPRQVMERTKQVWWRLNEVFPRRLWVLTANALRLPCRVRPLTLDDLVLDPLHVLRCDTRVFRCAPVLELVLHMLRALLAASRTHLSHHQLEHPIVTPPSAPPILQPPLPLAPQNSGQAGAVPPDKCCSEAEKDREELRLALVAAQESAAVQILLECCLPTDAEKNASDGFLTDLREVRTLVCTHLHQMFIADPNLVRLVHFQGYPSELLPVSVSLIPSMHICLDFIPELLSQPHLEKQVFAIELASYLCLQYSIAKSLSIARLCINVTHTLLGVLPSYQRPLLFLPALPALVRMCQAFPPLAEDVAVLLLQLGRVCLSQECTTAPPQLGFSASQLEKSAASMDDSEGPDGRVPSNSALCSAIQKSFADLCDNAVLNRTIY</sequence>
<comment type="subcellular location">
    <subcellularLocation>
        <location evidence="1">Nucleus</location>
    </subcellularLocation>
</comment>
<dbReference type="InterPro" id="IPR029321">
    <property type="entry name" value="INTS2"/>
</dbReference>
<evidence type="ECO:0000256" key="1">
    <source>
        <dbReference type="ARBA" id="ARBA00004123"/>
    </source>
</evidence>
<gene>
    <name evidence="5" type="ORF">V5799_019534</name>
</gene>
<evidence type="ECO:0000313" key="6">
    <source>
        <dbReference type="Proteomes" id="UP001321473"/>
    </source>
</evidence>
<evidence type="ECO:0008006" key="7">
    <source>
        <dbReference type="Google" id="ProtNLM"/>
    </source>
</evidence>
<comment type="similarity">
    <text evidence="2">Belongs to the Integrator subunit 2 family.</text>
</comment>
<dbReference type="PRINTS" id="PR02105">
    <property type="entry name" value="INTSUBUNIT2"/>
</dbReference>
<keyword evidence="3" id="KW-0539">Nucleus</keyword>
<evidence type="ECO:0000313" key="5">
    <source>
        <dbReference type="EMBL" id="KAK8779128.1"/>
    </source>
</evidence>
<protein>
    <recommendedName>
        <fullName evidence="7">Integrator complex subunit 2</fullName>
    </recommendedName>
</protein>
<evidence type="ECO:0000256" key="4">
    <source>
        <dbReference type="SAM" id="MobiDB-lite"/>
    </source>
</evidence>
<evidence type="ECO:0000256" key="2">
    <source>
        <dbReference type="ARBA" id="ARBA00006705"/>
    </source>
</evidence>
<dbReference type="Proteomes" id="UP001321473">
    <property type="component" value="Unassembled WGS sequence"/>
</dbReference>